<feature type="region of interest" description="Disordered" evidence="1">
    <location>
        <begin position="284"/>
        <end position="369"/>
    </location>
</feature>
<gene>
    <name evidence="2" type="ORF">MRATA1EN1_LOCUS22829</name>
</gene>
<organism evidence="2 3">
    <name type="scientific">Rangifer tarandus platyrhynchus</name>
    <name type="common">Svalbard reindeer</name>
    <dbReference type="NCBI Taxonomy" id="3082113"/>
    <lineage>
        <taxon>Eukaryota</taxon>
        <taxon>Metazoa</taxon>
        <taxon>Chordata</taxon>
        <taxon>Craniata</taxon>
        <taxon>Vertebrata</taxon>
        <taxon>Euteleostomi</taxon>
        <taxon>Mammalia</taxon>
        <taxon>Eutheria</taxon>
        <taxon>Laurasiatheria</taxon>
        <taxon>Artiodactyla</taxon>
        <taxon>Ruminantia</taxon>
        <taxon>Pecora</taxon>
        <taxon>Cervidae</taxon>
        <taxon>Odocoileinae</taxon>
        <taxon>Rangifer</taxon>
    </lineage>
</organism>
<sequence length="369" mass="38691">MTRPVGSVPPWGPGPWPSVLPHPRAATRSREAGGLGSRPGRPGSDEDQCKSPNSSRGPGRGHTETLAQNQPQDLGASAAADGSQDPVADQTQTREPRVSSSLDRVPLPPLDKNFGKGRPVGLARAGGGCTDGWGAQPRASGWGDACPKMGYNPSKTVASVLLGREGMKNKNLVPLPQHQQDPSLSSRPAHEEVREGAAGLRPGLPGSASEWRAGSHRKVLPQKPLLRPPVFPANQDACPLGVPPTDLSPYLSLGSFASWGHPAKGKDPSSFPVCEDSRLLLGRASWPTGPAPDATHQEEASGQRGCGLGRGALADLLEEASPFQGPGGQPDLLLADRLHTQHTRGEAKPVTSDSSTGKKERTRVTSRSR</sequence>
<keyword evidence="3" id="KW-1185">Reference proteome</keyword>
<protein>
    <submittedName>
        <fullName evidence="2">Uncharacterized protein</fullName>
    </submittedName>
</protein>
<dbReference type="EMBL" id="OX460345">
    <property type="protein sequence ID" value="CAI9173867.1"/>
    <property type="molecule type" value="Genomic_DNA"/>
</dbReference>
<feature type="region of interest" description="Disordered" evidence="1">
    <location>
        <begin position="172"/>
        <end position="220"/>
    </location>
</feature>
<accession>A0ABN8ZIW6</accession>
<evidence type="ECO:0000256" key="1">
    <source>
        <dbReference type="SAM" id="MobiDB-lite"/>
    </source>
</evidence>
<feature type="compositionally biased region" description="Polar residues" evidence="1">
    <location>
        <begin position="177"/>
        <end position="186"/>
    </location>
</feature>
<evidence type="ECO:0000313" key="3">
    <source>
        <dbReference type="Proteomes" id="UP001176941"/>
    </source>
</evidence>
<evidence type="ECO:0000313" key="2">
    <source>
        <dbReference type="EMBL" id="CAI9173867.1"/>
    </source>
</evidence>
<name>A0ABN8ZIW6_RANTA</name>
<feature type="compositionally biased region" description="Pro residues" evidence="1">
    <location>
        <begin position="10"/>
        <end position="20"/>
    </location>
</feature>
<feature type="compositionally biased region" description="Basic and acidic residues" evidence="1">
    <location>
        <begin position="334"/>
        <end position="347"/>
    </location>
</feature>
<feature type="region of interest" description="Disordered" evidence="1">
    <location>
        <begin position="1"/>
        <end position="119"/>
    </location>
</feature>
<reference evidence="2" key="1">
    <citation type="submission" date="2023-04" db="EMBL/GenBank/DDBJ databases">
        <authorList>
            <consortium name="ELIXIR-Norway"/>
        </authorList>
    </citation>
    <scope>NUCLEOTIDE SEQUENCE [LARGE SCALE GENOMIC DNA]</scope>
</reference>
<proteinExistence type="predicted"/>
<dbReference type="Proteomes" id="UP001176941">
    <property type="component" value="Chromosome 34"/>
</dbReference>